<accession>A0A2P2NID4</accession>
<dbReference type="EMBL" id="GGEC01061752">
    <property type="protein sequence ID" value="MBX42236.1"/>
    <property type="molecule type" value="Transcribed_RNA"/>
</dbReference>
<dbReference type="AlphaFoldDB" id="A0A2P2NID4"/>
<sequence length="25" mass="3245">MIWCRFIYLFFLECDYHSVFLFFFG</sequence>
<protein>
    <submittedName>
        <fullName evidence="1">Uncharacterized protein</fullName>
    </submittedName>
</protein>
<organism evidence="1">
    <name type="scientific">Rhizophora mucronata</name>
    <name type="common">Asiatic mangrove</name>
    <dbReference type="NCBI Taxonomy" id="61149"/>
    <lineage>
        <taxon>Eukaryota</taxon>
        <taxon>Viridiplantae</taxon>
        <taxon>Streptophyta</taxon>
        <taxon>Embryophyta</taxon>
        <taxon>Tracheophyta</taxon>
        <taxon>Spermatophyta</taxon>
        <taxon>Magnoliopsida</taxon>
        <taxon>eudicotyledons</taxon>
        <taxon>Gunneridae</taxon>
        <taxon>Pentapetalae</taxon>
        <taxon>rosids</taxon>
        <taxon>fabids</taxon>
        <taxon>Malpighiales</taxon>
        <taxon>Rhizophoraceae</taxon>
        <taxon>Rhizophora</taxon>
    </lineage>
</organism>
<proteinExistence type="predicted"/>
<name>A0A2P2NID4_RHIMU</name>
<evidence type="ECO:0000313" key="1">
    <source>
        <dbReference type="EMBL" id="MBX42236.1"/>
    </source>
</evidence>
<reference evidence="1" key="1">
    <citation type="submission" date="2018-02" db="EMBL/GenBank/DDBJ databases">
        <title>Rhizophora mucronata_Transcriptome.</title>
        <authorList>
            <person name="Meera S.P."/>
            <person name="Sreeshan A."/>
            <person name="Augustine A."/>
        </authorList>
    </citation>
    <scope>NUCLEOTIDE SEQUENCE</scope>
    <source>
        <tissue evidence="1">Leaf</tissue>
    </source>
</reference>